<keyword evidence="1" id="KW-0472">Membrane</keyword>
<keyword evidence="1" id="KW-0812">Transmembrane</keyword>
<proteinExistence type="predicted"/>
<dbReference type="EMBL" id="JACOPX010000001">
    <property type="protein sequence ID" value="MBF6031978.1"/>
    <property type="molecule type" value="Genomic_DNA"/>
</dbReference>
<evidence type="ECO:0000313" key="3">
    <source>
        <dbReference type="Proteomes" id="UP000722111"/>
    </source>
</evidence>
<dbReference type="RefSeq" id="WP_194933210.1">
    <property type="nucleotide sequence ID" value="NZ_JACOPX010000001.1"/>
</dbReference>
<protein>
    <recommendedName>
        <fullName evidence="4">Cyclodeaminase/cyclohydrolase domain-containing protein</fullName>
    </recommendedName>
</protein>
<name>A0ABS0BEL3_9PSED</name>
<keyword evidence="3" id="KW-1185">Reference proteome</keyword>
<feature type="transmembrane region" description="Helical" evidence="1">
    <location>
        <begin position="26"/>
        <end position="48"/>
    </location>
</feature>
<sequence length="221" mass="24272">MDVEGFNQCLMYVQAAVSNKSLVEKFIPVIGTIGGAVLGFLLTNAVAFSKERKVLKNQLMCCSEDVHRVKSSVDHLTKEIFKIMMCISVNSLPKGHDLPMGLSALCLSEYFKDVAHKFSKNQRYLIQSTLEDVAEVNSVVEVLQKSSSLEDKYKYSLGLLNAVALALQISSNCKHIIADTSEVGLDQKKELQSVGVSSAEIEAFLLLKNNASNQNGILKLK</sequence>
<evidence type="ECO:0008006" key="4">
    <source>
        <dbReference type="Google" id="ProtNLM"/>
    </source>
</evidence>
<gene>
    <name evidence="2" type="ORF">H8F23_01810</name>
</gene>
<dbReference type="Proteomes" id="UP000722111">
    <property type="component" value="Unassembled WGS sequence"/>
</dbReference>
<organism evidence="2 3">
    <name type="scientific">Pseudomonas neuropathica</name>
    <dbReference type="NCBI Taxonomy" id="2730425"/>
    <lineage>
        <taxon>Bacteria</taxon>
        <taxon>Pseudomonadati</taxon>
        <taxon>Pseudomonadota</taxon>
        <taxon>Gammaproteobacteria</taxon>
        <taxon>Pseudomonadales</taxon>
        <taxon>Pseudomonadaceae</taxon>
        <taxon>Pseudomonas</taxon>
    </lineage>
</organism>
<reference evidence="2 3" key="1">
    <citation type="submission" date="2020-08" db="EMBL/GenBank/DDBJ databases">
        <title>Description of novel Pseudomonas species.</title>
        <authorList>
            <person name="Duman M."/>
            <person name="Mulet M."/>
            <person name="Altun S."/>
            <person name="Saticioglu I.B."/>
            <person name="Lalucat J."/>
            <person name="Garcia-Valdes E."/>
        </authorList>
    </citation>
    <scope>NUCLEOTIDE SEQUENCE [LARGE SCALE GENOMIC DNA]</scope>
    <source>
        <strain evidence="2 3">P155</strain>
    </source>
</reference>
<evidence type="ECO:0000256" key="1">
    <source>
        <dbReference type="SAM" id="Phobius"/>
    </source>
</evidence>
<evidence type="ECO:0000313" key="2">
    <source>
        <dbReference type="EMBL" id="MBF6031978.1"/>
    </source>
</evidence>
<comment type="caution">
    <text evidence="2">The sequence shown here is derived from an EMBL/GenBank/DDBJ whole genome shotgun (WGS) entry which is preliminary data.</text>
</comment>
<keyword evidence="1" id="KW-1133">Transmembrane helix</keyword>
<accession>A0ABS0BEL3</accession>